<sequence>MREPADQLLTELGALPFADFLALQNGAWRSERTYFHLSPDDPTRQERERSTTTFQVRPLQPEGLARVMADNSYRLDPQLPSPCGFHLGFDTLNEFGETRSMQLNLLFVTTSDQGQLCRGDYLRDRAYEEDRPMVSSFGYVPDRRELTMVSHYSRVVSVDRITLLDRRTRIRRILNYARPATPEAPLLDLRLVGFGLELCA</sequence>
<gene>
    <name evidence="3" type="primary">cpcS</name>
    <name evidence="4" type="ORF">ERJ67_00035</name>
</gene>
<dbReference type="GO" id="GO:0017006">
    <property type="term" value="P:protein-tetrapyrrole linkage"/>
    <property type="evidence" value="ECO:0007669"/>
    <property type="project" value="UniProtKB-UniRule"/>
</dbReference>
<evidence type="ECO:0000256" key="1">
    <source>
        <dbReference type="ARBA" id="ARBA00010681"/>
    </source>
</evidence>
<evidence type="ECO:0000256" key="3">
    <source>
        <dbReference type="HAMAP-Rule" id="MF_01459"/>
    </source>
</evidence>
<organism evidence="4 5">
    <name type="scientific">Aphanocapsa feldmannii 277cV</name>
    <dbReference type="NCBI Taxonomy" id="2507553"/>
    <lineage>
        <taxon>Bacteria</taxon>
        <taxon>Bacillati</taxon>
        <taxon>Cyanobacteriota</taxon>
        <taxon>Cyanophyceae</taxon>
        <taxon>Oscillatoriophycideae</taxon>
        <taxon>Chroococcales</taxon>
        <taxon>Microcystaceae</taxon>
        <taxon>Aphanocapsa</taxon>
    </lineage>
</organism>
<evidence type="ECO:0000313" key="5">
    <source>
        <dbReference type="Proteomes" id="UP000317990"/>
    </source>
</evidence>
<dbReference type="Proteomes" id="UP000317990">
    <property type="component" value="Unassembled WGS sequence"/>
</dbReference>
<dbReference type="EC" id="4.-.-.-" evidence="3"/>
<evidence type="ECO:0000256" key="2">
    <source>
        <dbReference type="ARBA" id="ARBA00023239"/>
    </source>
</evidence>
<comment type="similarity">
    <text evidence="1 3">Belongs to the CpcS/CpeS biliprotein lyase family.</text>
</comment>
<dbReference type="InterPro" id="IPR012674">
    <property type="entry name" value="Calycin"/>
</dbReference>
<dbReference type="InterPro" id="IPR018536">
    <property type="entry name" value="CpcS/CpeS"/>
</dbReference>
<comment type="function">
    <text evidence="3">Covalently attaches a chromophore to Cys residue(s) of phycobiliproteins.</text>
</comment>
<name>A0A524RR53_9CHRO</name>
<protein>
    <recommendedName>
        <fullName evidence="3">Chromophore lyase CpcS/CpeS</fullName>
        <ecNumber evidence="3">4.-.-.-</ecNumber>
    </recommendedName>
</protein>
<dbReference type="AlphaFoldDB" id="A0A524RR53"/>
<dbReference type="CDD" id="cd16339">
    <property type="entry name" value="CpcS"/>
    <property type="match status" value="1"/>
</dbReference>
<comment type="caution">
    <text evidence="4">The sequence shown here is derived from an EMBL/GenBank/DDBJ whole genome shotgun (WGS) entry which is preliminary data.</text>
</comment>
<proteinExistence type="inferred from homology"/>
<dbReference type="Pfam" id="PF09367">
    <property type="entry name" value="CpeS"/>
    <property type="match status" value="1"/>
</dbReference>
<dbReference type="GO" id="GO:0016829">
    <property type="term" value="F:lyase activity"/>
    <property type="evidence" value="ECO:0007669"/>
    <property type="project" value="UniProtKB-KW"/>
</dbReference>
<evidence type="ECO:0000313" key="4">
    <source>
        <dbReference type="EMBL" id="TGG96791.1"/>
    </source>
</evidence>
<dbReference type="Gene3D" id="2.40.128.20">
    <property type="match status" value="1"/>
</dbReference>
<dbReference type="HAMAP" id="MF_01459">
    <property type="entry name" value="Chrphore_lyase_CpxS"/>
    <property type="match status" value="1"/>
</dbReference>
<keyword evidence="2 3" id="KW-0456">Lyase</keyword>
<dbReference type="EMBL" id="SRMO01000001">
    <property type="protein sequence ID" value="TGG96791.1"/>
    <property type="molecule type" value="Genomic_DNA"/>
</dbReference>
<reference evidence="4 5" key="1">
    <citation type="journal article" date="2019" name="mSystems">
        <title>Life at home and on the roam: Genomic adaptions reflect the dual lifestyle of an intracellular, facultative symbiont.</title>
        <authorList>
            <person name="Burgsdorf I."/>
        </authorList>
    </citation>
    <scope>NUCLEOTIDE SEQUENCE [LARGE SCALE GENOMIC DNA]</scope>
    <source>
        <strain evidence="4">277cV</strain>
    </source>
</reference>
<accession>A0A524RR53</accession>